<dbReference type="PATRIC" id="fig|1128398.3.peg.3000"/>
<keyword evidence="6" id="KW-1185">Reference proteome</keyword>
<dbReference type="PROSITE" id="PS00211">
    <property type="entry name" value="ABC_TRANSPORTER_1"/>
    <property type="match status" value="1"/>
</dbReference>
<evidence type="ECO:0000256" key="2">
    <source>
        <dbReference type="ARBA" id="ARBA00022741"/>
    </source>
</evidence>
<name>K0B616_GOTA9</name>
<evidence type="ECO:0000313" key="5">
    <source>
        <dbReference type="EMBL" id="AFS79896.1"/>
    </source>
</evidence>
<dbReference type="STRING" id="1128398.Curi_c29300"/>
<evidence type="ECO:0000256" key="3">
    <source>
        <dbReference type="ARBA" id="ARBA00022840"/>
    </source>
</evidence>
<evidence type="ECO:0000256" key="1">
    <source>
        <dbReference type="ARBA" id="ARBA00022448"/>
    </source>
</evidence>
<evidence type="ECO:0000313" key="6">
    <source>
        <dbReference type="Proteomes" id="UP000006094"/>
    </source>
</evidence>
<dbReference type="InterPro" id="IPR003593">
    <property type="entry name" value="AAA+_ATPase"/>
</dbReference>
<accession>K0B616</accession>
<feature type="domain" description="ABC transporter" evidence="4">
    <location>
        <begin position="3"/>
        <end position="213"/>
    </location>
</feature>
<dbReference type="PANTHER" id="PTHR42781">
    <property type="entry name" value="SPERMIDINE/PUTRESCINE IMPORT ATP-BINDING PROTEIN POTA"/>
    <property type="match status" value="1"/>
</dbReference>
<dbReference type="PANTHER" id="PTHR42781:SF9">
    <property type="entry name" value="AMINO ACID ABC TRANSPORTER, ATP-BINDING PROTEIN-RELATED"/>
    <property type="match status" value="1"/>
</dbReference>
<evidence type="ECO:0000259" key="4">
    <source>
        <dbReference type="PROSITE" id="PS50893"/>
    </source>
</evidence>
<keyword evidence="2" id="KW-0547">Nucleotide-binding</keyword>
<dbReference type="Proteomes" id="UP000006094">
    <property type="component" value="Chromosome"/>
</dbReference>
<dbReference type="InterPro" id="IPR050093">
    <property type="entry name" value="ABC_SmlMolc_Importer"/>
</dbReference>
<dbReference type="PROSITE" id="PS50893">
    <property type="entry name" value="ABC_TRANSPORTER_2"/>
    <property type="match status" value="1"/>
</dbReference>
<dbReference type="InterPro" id="IPR003439">
    <property type="entry name" value="ABC_transporter-like_ATP-bd"/>
</dbReference>
<dbReference type="SUPFAM" id="SSF52540">
    <property type="entry name" value="P-loop containing nucleoside triphosphate hydrolases"/>
    <property type="match status" value="1"/>
</dbReference>
<organism evidence="5 6">
    <name type="scientific">Gottschalkia acidurici (strain ATCC 7906 / DSM 604 / BCRC 14475 / CIP 104303 / KCTC 5404 / NCIMB 10678 / 9a)</name>
    <name type="common">Clostridium acidurici</name>
    <dbReference type="NCBI Taxonomy" id="1128398"/>
    <lineage>
        <taxon>Bacteria</taxon>
        <taxon>Bacillati</taxon>
        <taxon>Bacillota</taxon>
        <taxon>Tissierellia</taxon>
        <taxon>Tissierellales</taxon>
        <taxon>Gottschalkiaceae</taxon>
        <taxon>Gottschalkia</taxon>
    </lineage>
</organism>
<dbReference type="Gene3D" id="3.40.50.300">
    <property type="entry name" value="P-loop containing nucleotide triphosphate hydrolases"/>
    <property type="match status" value="1"/>
</dbReference>
<protein>
    <submittedName>
        <fullName evidence="5">ABC transporter ATP-binding protein</fullName>
    </submittedName>
</protein>
<proteinExistence type="predicted"/>
<dbReference type="eggNOG" id="COG3839">
    <property type="taxonomic scope" value="Bacteria"/>
</dbReference>
<reference evidence="5 6" key="1">
    <citation type="journal article" date="2012" name="PLoS ONE">
        <title>The purine-utilizing bacterium Clostridium acidurici 9a: a genome-guided metabolic reconsideration.</title>
        <authorList>
            <person name="Hartwich K."/>
            <person name="Poehlein A."/>
            <person name="Daniel R."/>
        </authorList>
    </citation>
    <scope>NUCLEOTIDE SEQUENCE [LARGE SCALE GENOMIC DNA]</scope>
    <source>
        <strain evidence="6">ATCC 7906 / DSM 604 / BCRC 14475 / CIP 104303 / KCTC 5404 / NCIMB 10678 / 9a</strain>
    </source>
</reference>
<keyword evidence="3 5" id="KW-0067">ATP-binding</keyword>
<dbReference type="GO" id="GO:0016887">
    <property type="term" value="F:ATP hydrolysis activity"/>
    <property type="evidence" value="ECO:0007669"/>
    <property type="project" value="InterPro"/>
</dbReference>
<dbReference type="OrthoDB" id="9804199at2"/>
<keyword evidence="1" id="KW-0813">Transport</keyword>
<dbReference type="KEGG" id="cad:Curi_c29300"/>
<dbReference type="EMBL" id="CP003326">
    <property type="protein sequence ID" value="AFS79896.1"/>
    <property type="molecule type" value="Genomic_DNA"/>
</dbReference>
<dbReference type="AlphaFoldDB" id="K0B616"/>
<dbReference type="RefSeq" id="WP_014969030.1">
    <property type="nucleotide sequence ID" value="NC_018664.1"/>
</dbReference>
<dbReference type="SMART" id="SM00382">
    <property type="entry name" value="AAA"/>
    <property type="match status" value="1"/>
</dbReference>
<gene>
    <name evidence="5" type="ordered locus">Curi_c29300</name>
</gene>
<dbReference type="InterPro" id="IPR017871">
    <property type="entry name" value="ABC_transporter-like_CS"/>
</dbReference>
<sequence length="213" mass="24842">MNITGLNIKKYYGENLVLNIDELKINKEKITGVTGPNGCGKSTLLNIIAGLDNNFLGKILYDEKNIDESIYDKITMVMQRPYLFKRTVFENIYYPLRIRKIDKDKIKQKVEKILYDLEIYDLKDKQAHKLSGGESQKVSLARALVFNPKVLFLDEPTSNIDPESIKIMEREIIRYNREKKGTVIIVTHNLEQSKRLCNEIIYLEKGRLKKDER</sequence>
<dbReference type="Pfam" id="PF00005">
    <property type="entry name" value="ABC_tran"/>
    <property type="match status" value="1"/>
</dbReference>
<dbReference type="InterPro" id="IPR027417">
    <property type="entry name" value="P-loop_NTPase"/>
</dbReference>
<dbReference type="HOGENOM" id="CLU_000604_1_22_9"/>
<dbReference type="GO" id="GO:0005524">
    <property type="term" value="F:ATP binding"/>
    <property type="evidence" value="ECO:0007669"/>
    <property type="project" value="UniProtKB-KW"/>
</dbReference>